<dbReference type="InterPro" id="IPR002539">
    <property type="entry name" value="MaoC-like_dom"/>
</dbReference>
<dbReference type="Proteomes" id="UP000460298">
    <property type="component" value="Unassembled WGS sequence"/>
</dbReference>
<evidence type="ECO:0000259" key="1">
    <source>
        <dbReference type="Pfam" id="PF01575"/>
    </source>
</evidence>
<dbReference type="PRINTS" id="PR01483">
    <property type="entry name" value="FASYNTHASE"/>
</dbReference>
<dbReference type="PANTHER" id="PTHR43841:SF3">
    <property type="entry name" value="(3R)-HYDROXYACYL-ACP DEHYDRATASE SUBUNIT HADB"/>
    <property type="match status" value="1"/>
</dbReference>
<gene>
    <name evidence="2" type="ORF">F9K24_13980</name>
</gene>
<dbReference type="InterPro" id="IPR029069">
    <property type="entry name" value="HotDog_dom_sf"/>
</dbReference>
<evidence type="ECO:0000313" key="3">
    <source>
        <dbReference type="Proteomes" id="UP000460298"/>
    </source>
</evidence>
<feature type="domain" description="MaoC-like" evidence="1">
    <location>
        <begin position="15"/>
        <end position="123"/>
    </location>
</feature>
<dbReference type="GO" id="GO:0005835">
    <property type="term" value="C:fatty acid synthase complex"/>
    <property type="evidence" value="ECO:0007669"/>
    <property type="project" value="InterPro"/>
</dbReference>
<name>A0A833H048_9LEPT</name>
<reference evidence="2 3" key="1">
    <citation type="submission" date="2019-10" db="EMBL/GenBank/DDBJ databases">
        <title>Extracellular Electron Transfer in a Candidatus Methanoperedens spp. Enrichment Culture.</title>
        <authorList>
            <person name="Berger S."/>
            <person name="Rangel Shaw D."/>
            <person name="Berben T."/>
            <person name="In 'T Zandt M."/>
            <person name="Frank J."/>
            <person name="Reimann J."/>
            <person name="Jetten M.S.M."/>
            <person name="Welte C.U."/>
        </authorList>
    </citation>
    <scope>NUCLEOTIDE SEQUENCE [LARGE SCALE GENOMIC DNA]</scope>
    <source>
        <strain evidence="2">SB12</strain>
    </source>
</reference>
<dbReference type="Pfam" id="PF01575">
    <property type="entry name" value="MaoC_dehydratas"/>
    <property type="match status" value="1"/>
</dbReference>
<dbReference type="AlphaFoldDB" id="A0A833H048"/>
<dbReference type="GO" id="GO:0004312">
    <property type="term" value="F:fatty acid synthase activity"/>
    <property type="evidence" value="ECO:0007669"/>
    <property type="project" value="InterPro"/>
</dbReference>
<dbReference type="SUPFAM" id="SSF54637">
    <property type="entry name" value="Thioesterase/thiol ester dehydrase-isomerase"/>
    <property type="match status" value="1"/>
</dbReference>
<dbReference type="InterPro" id="IPR003965">
    <property type="entry name" value="Fatty_acid_synthase"/>
</dbReference>
<comment type="caution">
    <text evidence="2">The sequence shown here is derived from an EMBL/GenBank/DDBJ whole genome shotgun (WGS) entry which is preliminary data.</text>
</comment>
<dbReference type="PANTHER" id="PTHR43841">
    <property type="entry name" value="3-HYDROXYACYL-THIOESTER DEHYDRATASE HTDX-RELATED"/>
    <property type="match status" value="1"/>
</dbReference>
<sequence length="139" mass="14899">MQRIKFSDVEVGAELPALRTKPIEHMTLVRYAGASGDFNPIHTDPAFAEKVGLGGTIAHGMFTMAQVGRMVSAWVNPIQIREFGVKFKAMSKPGQTLICTGTVKKKKEGEGKKLITVSVQAADENGEVKAAGDLVVEAD</sequence>
<dbReference type="EMBL" id="WBUI01000014">
    <property type="protein sequence ID" value="KAB2931344.1"/>
    <property type="molecule type" value="Genomic_DNA"/>
</dbReference>
<evidence type="ECO:0000313" key="2">
    <source>
        <dbReference type="EMBL" id="KAB2931344.1"/>
    </source>
</evidence>
<dbReference type="GO" id="GO:0006633">
    <property type="term" value="P:fatty acid biosynthetic process"/>
    <property type="evidence" value="ECO:0007669"/>
    <property type="project" value="InterPro"/>
</dbReference>
<dbReference type="Gene3D" id="3.10.129.10">
    <property type="entry name" value="Hotdog Thioesterase"/>
    <property type="match status" value="1"/>
</dbReference>
<organism evidence="2 3">
    <name type="scientific">Leptonema illini</name>
    <dbReference type="NCBI Taxonomy" id="183"/>
    <lineage>
        <taxon>Bacteria</taxon>
        <taxon>Pseudomonadati</taxon>
        <taxon>Spirochaetota</taxon>
        <taxon>Spirochaetia</taxon>
        <taxon>Leptospirales</taxon>
        <taxon>Leptospiraceae</taxon>
        <taxon>Leptonema</taxon>
    </lineage>
</organism>
<protein>
    <submittedName>
        <fullName evidence="2">Dehydratase</fullName>
    </submittedName>
</protein>
<accession>A0A833H048</accession>
<proteinExistence type="predicted"/>